<dbReference type="Proteomes" id="UP000836402">
    <property type="component" value="Unassembled WGS sequence"/>
</dbReference>
<accession>A0ABN7INA9</accession>
<name>A0ABN7INA9_9BASI</name>
<proteinExistence type="predicted"/>
<organism evidence="1 2">
    <name type="scientific">Tilletia caries</name>
    <name type="common">wheat bunt fungus</name>
    <dbReference type="NCBI Taxonomy" id="13290"/>
    <lineage>
        <taxon>Eukaryota</taxon>
        <taxon>Fungi</taxon>
        <taxon>Dikarya</taxon>
        <taxon>Basidiomycota</taxon>
        <taxon>Ustilaginomycotina</taxon>
        <taxon>Exobasidiomycetes</taxon>
        <taxon>Tilletiales</taxon>
        <taxon>Tilletiaceae</taxon>
        <taxon>Tilletia</taxon>
    </lineage>
</organism>
<reference evidence="1" key="1">
    <citation type="submission" date="2020-10" db="EMBL/GenBank/DDBJ databases">
        <authorList>
            <person name="Sedaghatjoo S."/>
        </authorList>
    </citation>
    <scope>NUCLEOTIDE SEQUENCE</scope>
    <source>
        <strain evidence="1">AZH3</strain>
    </source>
</reference>
<dbReference type="EMBL" id="CAJHJG010001597">
    <property type="protein sequence ID" value="CAD6913495.1"/>
    <property type="molecule type" value="Genomic_DNA"/>
</dbReference>
<keyword evidence="2" id="KW-1185">Reference proteome</keyword>
<gene>
    <name evidence="1" type="ORF">JKIAZH3_G5860</name>
</gene>
<sequence>MAPNMSRSKLHAPSSLPYTIPSSIHRTGALSNRSLLTGRGQQGRVLPFSRARLHAHDGHHDQLSFVPAAEATRPTTPSSTGSRLHVSLPSVHWLLTQGIPTPCRSMSLFASQFQPTSSTLTKPSFLVILGPQRTSTLPSAQIKFGTVSPSPRFVPARPPSP</sequence>
<protein>
    <submittedName>
        <fullName evidence="1">Uncharacterized protein</fullName>
    </submittedName>
</protein>
<feature type="non-terminal residue" evidence="1">
    <location>
        <position position="161"/>
    </location>
</feature>
<evidence type="ECO:0000313" key="1">
    <source>
        <dbReference type="EMBL" id="CAD6913495.1"/>
    </source>
</evidence>
<comment type="caution">
    <text evidence="1">The sequence shown here is derived from an EMBL/GenBank/DDBJ whole genome shotgun (WGS) entry which is preliminary data.</text>
</comment>
<evidence type="ECO:0000313" key="2">
    <source>
        <dbReference type="Proteomes" id="UP000836402"/>
    </source>
</evidence>